<dbReference type="InterPro" id="IPR020476">
    <property type="entry name" value="Nudix_hydrolase"/>
</dbReference>
<evidence type="ECO:0000256" key="1">
    <source>
        <dbReference type="ARBA" id="ARBA00001946"/>
    </source>
</evidence>
<dbReference type="EMBL" id="DROM01000182">
    <property type="protein sequence ID" value="HHH13170.1"/>
    <property type="molecule type" value="Genomic_DNA"/>
</dbReference>
<dbReference type="InterPro" id="IPR000086">
    <property type="entry name" value="NUDIX_hydrolase_dom"/>
</dbReference>
<dbReference type="InterPro" id="IPR020084">
    <property type="entry name" value="NUDIX_hydrolase_CS"/>
</dbReference>
<accession>A0A7C5IYE5</accession>
<dbReference type="PANTHER" id="PTHR43046:SF14">
    <property type="entry name" value="MUTT_NUDIX FAMILY PROTEIN"/>
    <property type="match status" value="1"/>
</dbReference>
<organism evidence="6">
    <name type="scientific">Thiolapillus brandeum</name>
    <dbReference type="NCBI Taxonomy" id="1076588"/>
    <lineage>
        <taxon>Bacteria</taxon>
        <taxon>Pseudomonadati</taxon>
        <taxon>Pseudomonadota</taxon>
        <taxon>Gammaproteobacteria</taxon>
        <taxon>Chromatiales</taxon>
        <taxon>Sedimenticolaceae</taxon>
        <taxon>Thiolapillus</taxon>
    </lineage>
</organism>
<feature type="compositionally biased region" description="Basic and acidic residues" evidence="4">
    <location>
        <begin position="21"/>
        <end position="30"/>
    </location>
</feature>
<evidence type="ECO:0000256" key="2">
    <source>
        <dbReference type="ARBA" id="ARBA00022801"/>
    </source>
</evidence>
<evidence type="ECO:0000256" key="3">
    <source>
        <dbReference type="RuleBase" id="RU003476"/>
    </source>
</evidence>
<dbReference type="GO" id="GO:0016787">
    <property type="term" value="F:hydrolase activity"/>
    <property type="evidence" value="ECO:0007669"/>
    <property type="project" value="UniProtKB-KW"/>
</dbReference>
<gene>
    <name evidence="6" type="ORF">ENJ98_02940</name>
</gene>
<evidence type="ECO:0000259" key="5">
    <source>
        <dbReference type="PROSITE" id="PS51462"/>
    </source>
</evidence>
<proteinExistence type="inferred from homology"/>
<dbReference type="PROSITE" id="PS00893">
    <property type="entry name" value="NUDIX_BOX"/>
    <property type="match status" value="1"/>
</dbReference>
<feature type="domain" description="Nudix hydrolase" evidence="5">
    <location>
        <begin position="76"/>
        <end position="205"/>
    </location>
</feature>
<comment type="caution">
    <text evidence="6">The sequence shown here is derived from an EMBL/GenBank/DDBJ whole genome shotgun (WGS) entry which is preliminary data.</text>
</comment>
<dbReference type="PRINTS" id="PR00502">
    <property type="entry name" value="NUDIXFAMILY"/>
</dbReference>
<dbReference type="Pfam" id="PF00293">
    <property type="entry name" value="NUDIX"/>
    <property type="match status" value="1"/>
</dbReference>
<reference evidence="6" key="1">
    <citation type="journal article" date="2020" name="mSystems">
        <title>Genome- and Community-Level Interaction Insights into Carbon Utilization and Element Cycling Functions of Hydrothermarchaeota in Hydrothermal Sediment.</title>
        <authorList>
            <person name="Zhou Z."/>
            <person name="Liu Y."/>
            <person name="Xu W."/>
            <person name="Pan J."/>
            <person name="Luo Z.H."/>
            <person name="Li M."/>
        </authorList>
    </citation>
    <scope>NUCLEOTIDE SEQUENCE [LARGE SCALE GENOMIC DNA]</scope>
    <source>
        <strain evidence="6">HyVt-535</strain>
    </source>
</reference>
<dbReference type="Gene3D" id="3.90.79.10">
    <property type="entry name" value="Nucleoside Triphosphate Pyrophosphohydrolase"/>
    <property type="match status" value="1"/>
</dbReference>
<comment type="cofactor">
    <cofactor evidence="1">
        <name>Mg(2+)</name>
        <dbReference type="ChEBI" id="CHEBI:18420"/>
    </cofactor>
</comment>
<dbReference type="PANTHER" id="PTHR43046">
    <property type="entry name" value="GDP-MANNOSE MANNOSYL HYDROLASE"/>
    <property type="match status" value="1"/>
</dbReference>
<protein>
    <submittedName>
        <fullName evidence="6">NUDIX domain-containing protein</fullName>
    </submittedName>
</protein>
<dbReference type="InterPro" id="IPR015797">
    <property type="entry name" value="NUDIX_hydrolase-like_dom_sf"/>
</dbReference>
<dbReference type="CDD" id="cd04673">
    <property type="entry name" value="NUDIX_ADPRase"/>
    <property type="match status" value="1"/>
</dbReference>
<dbReference type="Proteomes" id="UP000886100">
    <property type="component" value="Unassembled WGS sequence"/>
</dbReference>
<dbReference type="PROSITE" id="PS51462">
    <property type="entry name" value="NUDIX"/>
    <property type="match status" value="1"/>
</dbReference>
<comment type="similarity">
    <text evidence="3">Belongs to the Nudix hydrolase family.</text>
</comment>
<dbReference type="SUPFAM" id="SSF55811">
    <property type="entry name" value="Nudix"/>
    <property type="match status" value="1"/>
</dbReference>
<name>A0A7C5IYE5_9GAMM</name>
<feature type="region of interest" description="Disordered" evidence="4">
    <location>
        <begin position="1"/>
        <end position="61"/>
    </location>
</feature>
<evidence type="ECO:0000313" key="6">
    <source>
        <dbReference type="EMBL" id="HHH13170.1"/>
    </source>
</evidence>
<sequence length="238" mass="25517">MGRSSRSALGGFRPRGGRTGDGARGRDGVRGRRPGVPSQAGRGAVHSRPGGAFGPQHRHHHRPLALRLPAPVSVPQPAIGVSVLVFDREGRVLLVQRGRPPAQGTWHGPGGRLEVGESLVEAARREVREETGLTGFRLGGIVAVVERRTEGFHYLIVDFVASIDRAAPDLEPGDDARALAWVAPADWAAYDLPEGLLPILRRAHRLWQGVRGGLKDFAGGGTDFIAELEEVDDESDRG</sequence>
<keyword evidence="2 3" id="KW-0378">Hydrolase</keyword>
<dbReference type="AlphaFoldDB" id="A0A7C5IYE5"/>
<evidence type="ECO:0000256" key="4">
    <source>
        <dbReference type="SAM" id="MobiDB-lite"/>
    </source>
</evidence>